<proteinExistence type="predicted"/>
<name>A0A7W7RAH3_KITKI</name>
<accession>A0A7W7RAH3</accession>
<dbReference type="Proteomes" id="UP000540506">
    <property type="component" value="Unassembled WGS sequence"/>
</dbReference>
<keyword evidence="2" id="KW-1185">Reference proteome</keyword>
<evidence type="ECO:0000313" key="2">
    <source>
        <dbReference type="Proteomes" id="UP000540506"/>
    </source>
</evidence>
<reference evidence="1 2" key="1">
    <citation type="submission" date="2020-08" db="EMBL/GenBank/DDBJ databases">
        <title>Sequencing the genomes of 1000 actinobacteria strains.</title>
        <authorList>
            <person name="Klenk H.-P."/>
        </authorList>
    </citation>
    <scope>NUCLEOTIDE SEQUENCE [LARGE SCALE GENOMIC DNA]</scope>
    <source>
        <strain evidence="1 2">DSM 41654</strain>
    </source>
</reference>
<sequence length="123" mass="14188">MTDTTALEPGEFFHEVWVEGVKRYFPGEPKAGYIAPWAEAPEWERQSAAAVHRQIEDFVRLSAGSTAKLSREQKGRFVALCWIAQIHRHFEAPKPSHVADWDDLPVWHRETDSDIFERIEQSA</sequence>
<organism evidence="1 2">
    <name type="scientific">Kitasatospora kifunensis</name>
    <name type="common">Streptomyces kifunensis</name>
    <dbReference type="NCBI Taxonomy" id="58351"/>
    <lineage>
        <taxon>Bacteria</taxon>
        <taxon>Bacillati</taxon>
        <taxon>Actinomycetota</taxon>
        <taxon>Actinomycetes</taxon>
        <taxon>Kitasatosporales</taxon>
        <taxon>Streptomycetaceae</taxon>
        <taxon>Kitasatospora</taxon>
    </lineage>
</organism>
<evidence type="ECO:0000313" key="1">
    <source>
        <dbReference type="EMBL" id="MBB4927746.1"/>
    </source>
</evidence>
<dbReference type="EMBL" id="JACHJV010000002">
    <property type="protein sequence ID" value="MBB4927746.1"/>
    <property type="molecule type" value="Genomic_DNA"/>
</dbReference>
<comment type="caution">
    <text evidence="1">The sequence shown here is derived from an EMBL/GenBank/DDBJ whole genome shotgun (WGS) entry which is preliminary data.</text>
</comment>
<gene>
    <name evidence="1" type="ORF">FHR34_006841</name>
</gene>
<protein>
    <submittedName>
        <fullName evidence="1">Uncharacterized protein</fullName>
    </submittedName>
</protein>
<dbReference type="AlphaFoldDB" id="A0A7W7RAH3"/>